<dbReference type="AlphaFoldDB" id="A0A6M0RMV7"/>
<evidence type="ECO:0000313" key="2">
    <source>
        <dbReference type="EMBL" id="NEZ57190.1"/>
    </source>
</evidence>
<dbReference type="SMART" id="SM00530">
    <property type="entry name" value="HTH_XRE"/>
    <property type="match status" value="1"/>
</dbReference>
<evidence type="ECO:0000313" key="3">
    <source>
        <dbReference type="Proteomes" id="UP000481033"/>
    </source>
</evidence>
<dbReference type="InterPro" id="IPR001387">
    <property type="entry name" value="Cro/C1-type_HTH"/>
</dbReference>
<feature type="domain" description="HTH cro/C1-type" evidence="1">
    <location>
        <begin position="8"/>
        <end position="64"/>
    </location>
</feature>
<dbReference type="Pfam" id="PF01381">
    <property type="entry name" value="HTH_3"/>
    <property type="match status" value="1"/>
</dbReference>
<keyword evidence="3" id="KW-1185">Reference proteome</keyword>
<dbReference type="Gene3D" id="1.10.260.40">
    <property type="entry name" value="lambda repressor-like DNA-binding domains"/>
    <property type="match status" value="1"/>
</dbReference>
<gene>
    <name evidence="2" type="ORF">DXZ20_16195</name>
</gene>
<dbReference type="RefSeq" id="WP_163699263.1">
    <property type="nucleotide sequence ID" value="NZ_QXHD01000004.1"/>
</dbReference>
<dbReference type="SUPFAM" id="SSF47413">
    <property type="entry name" value="lambda repressor-like DNA-binding domains"/>
    <property type="match status" value="1"/>
</dbReference>
<dbReference type="GO" id="GO:0003677">
    <property type="term" value="F:DNA binding"/>
    <property type="evidence" value="ECO:0007669"/>
    <property type="project" value="InterPro"/>
</dbReference>
<protein>
    <submittedName>
        <fullName evidence="2">XRE family transcriptional regulator</fullName>
    </submittedName>
</protein>
<dbReference type="EMBL" id="QXHD01000004">
    <property type="protein sequence ID" value="NEZ57190.1"/>
    <property type="molecule type" value="Genomic_DNA"/>
</dbReference>
<reference evidence="2 3" key="1">
    <citation type="journal article" date="2020" name="Microb. Ecol.">
        <title>Ecogenomics of the Marine Benthic Filamentous Cyanobacterium Adonisia.</title>
        <authorList>
            <person name="Walter J.M."/>
            <person name="Coutinho F.H."/>
            <person name="Leomil L."/>
            <person name="Hargreaves P.I."/>
            <person name="Campeao M.E."/>
            <person name="Vieira V.V."/>
            <person name="Silva B.S."/>
            <person name="Fistarol G.O."/>
            <person name="Salomon P.S."/>
            <person name="Sawabe T."/>
            <person name="Mino S."/>
            <person name="Hosokawa M."/>
            <person name="Miyashita H."/>
            <person name="Maruyama F."/>
            <person name="van Verk M.C."/>
            <person name="Dutilh B.E."/>
            <person name="Thompson C.C."/>
            <person name="Thompson F.L."/>
        </authorList>
    </citation>
    <scope>NUCLEOTIDE SEQUENCE [LARGE SCALE GENOMIC DNA]</scope>
    <source>
        <strain evidence="2 3">CCMR0081</strain>
    </source>
</reference>
<accession>A0A6M0RMV7</accession>
<sequence length="86" mass="9724">MSQIIFRLTEAMARYKVSVNALSDELGISKSSIAHWRSGKTKPGLDRINEILVALVKIGDPEQLQALPLRLSDVLEWRVHKDENLN</sequence>
<evidence type="ECO:0000259" key="1">
    <source>
        <dbReference type="PROSITE" id="PS50943"/>
    </source>
</evidence>
<comment type="caution">
    <text evidence="2">The sequence shown here is derived from an EMBL/GenBank/DDBJ whole genome shotgun (WGS) entry which is preliminary data.</text>
</comment>
<organism evidence="2 3">
    <name type="scientific">Adonisia turfae CCMR0081</name>
    <dbReference type="NCBI Taxonomy" id="2292702"/>
    <lineage>
        <taxon>Bacteria</taxon>
        <taxon>Bacillati</taxon>
        <taxon>Cyanobacteriota</taxon>
        <taxon>Adonisia</taxon>
        <taxon>Adonisia turfae</taxon>
    </lineage>
</organism>
<dbReference type="CDD" id="cd00093">
    <property type="entry name" value="HTH_XRE"/>
    <property type="match status" value="1"/>
</dbReference>
<dbReference type="PROSITE" id="PS50943">
    <property type="entry name" value="HTH_CROC1"/>
    <property type="match status" value="1"/>
</dbReference>
<name>A0A6M0RMV7_9CYAN</name>
<dbReference type="Proteomes" id="UP000481033">
    <property type="component" value="Unassembled WGS sequence"/>
</dbReference>
<proteinExistence type="predicted"/>
<dbReference type="InterPro" id="IPR010982">
    <property type="entry name" value="Lambda_DNA-bd_dom_sf"/>
</dbReference>